<keyword evidence="3" id="KW-1185">Reference proteome</keyword>
<dbReference type="GO" id="GO:0016740">
    <property type="term" value="F:transferase activity"/>
    <property type="evidence" value="ECO:0007669"/>
    <property type="project" value="UniProtKB-KW"/>
</dbReference>
<proteinExistence type="predicted"/>
<keyword evidence="2" id="KW-0808">Transferase</keyword>
<dbReference type="EMBL" id="CP117812">
    <property type="protein sequence ID" value="WDE97548.1"/>
    <property type="molecule type" value="Genomic_DNA"/>
</dbReference>
<protein>
    <submittedName>
        <fullName evidence="2">Nucleotidyl transferase AbiEii/AbiGii toxin family protein</fullName>
    </submittedName>
</protein>
<dbReference type="Proteomes" id="UP001214250">
    <property type="component" value="Chromosome 2"/>
</dbReference>
<dbReference type="SUPFAM" id="SSF81301">
    <property type="entry name" value="Nucleotidyltransferase"/>
    <property type="match status" value="1"/>
</dbReference>
<dbReference type="InterPro" id="IPR043519">
    <property type="entry name" value="NT_sf"/>
</dbReference>
<reference evidence="2 3" key="1">
    <citation type="submission" date="2023-02" db="EMBL/GenBank/DDBJ databases">
        <title>Genome sequence of Lentisphaera profundi SAORIC-696.</title>
        <authorList>
            <person name="Kim e."/>
            <person name="Cho J.-C."/>
            <person name="Choi A."/>
            <person name="Kang I."/>
        </authorList>
    </citation>
    <scope>NUCLEOTIDE SEQUENCE [LARGE SCALE GENOMIC DNA]</scope>
    <source>
        <strain evidence="2 3">SAORIC-696</strain>
    </source>
</reference>
<dbReference type="Pfam" id="PF19502">
    <property type="entry name" value="DUF6036"/>
    <property type="match status" value="1"/>
</dbReference>
<dbReference type="InterPro" id="IPR045792">
    <property type="entry name" value="DUF6036"/>
</dbReference>
<accession>A0ABY7VTM4</accession>
<feature type="domain" description="DUF6036" evidence="1">
    <location>
        <begin position="13"/>
        <end position="144"/>
    </location>
</feature>
<gene>
    <name evidence="2" type="ORF">PQO03_17110</name>
</gene>
<evidence type="ECO:0000313" key="2">
    <source>
        <dbReference type="EMBL" id="WDE97548.1"/>
    </source>
</evidence>
<name>A0ABY7VTM4_9BACT</name>
<evidence type="ECO:0000259" key="1">
    <source>
        <dbReference type="Pfam" id="PF19502"/>
    </source>
</evidence>
<dbReference type="RefSeq" id="WP_274152005.1">
    <property type="nucleotide sequence ID" value="NZ_CP117812.1"/>
</dbReference>
<evidence type="ECO:0000313" key="3">
    <source>
        <dbReference type="Proteomes" id="UP001214250"/>
    </source>
</evidence>
<organism evidence="2 3">
    <name type="scientific">Lentisphaera profundi</name>
    <dbReference type="NCBI Taxonomy" id="1658616"/>
    <lineage>
        <taxon>Bacteria</taxon>
        <taxon>Pseudomonadati</taxon>
        <taxon>Lentisphaerota</taxon>
        <taxon>Lentisphaeria</taxon>
        <taxon>Lentisphaerales</taxon>
        <taxon>Lentisphaeraceae</taxon>
        <taxon>Lentisphaera</taxon>
    </lineage>
</organism>
<dbReference type="Gene3D" id="3.30.460.40">
    <property type="match status" value="1"/>
</dbReference>
<sequence length="148" mass="16676">MEIQQDFRDLLHLFNEQKVKYLVVGGYALAFHGAPRFTGDIDIWVRTSSENADKIINALNEFGFGALGITKQDLTQDDQVLQLGYPPIRIDIMTSIDGVDFDEAFNNSLLTSYGDIKIKIISKDDFIKNKRATGRYKDLADIEALGEL</sequence>